<sequence length="64" mass="7112">MNLISADAEGELMISTNLEELHILHAALNEICHGIEIFEFETRIGASLEEVKGVMRSLDEILDS</sequence>
<gene>
    <name evidence="1" type="ORF">E0H31_13675</name>
</gene>
<accession>A0A8G2IY99</accession>
<organism evidence="1 2">
    <name type="scientific">Rhizobium leguminosarum bv. viciae</name>
    <dbReference type="NCBI Taxonomy" id="387"/>
    <lineage>
        <taxon>Bacteria</taxon>
        <taxon>Pseudomonadati</taxon>
        <taxon>Pseudomonadota</taxon>
        <taxon>Alphaproteobacteria</taxon>
        <taxon>Hyphomicrobiales</taxon>
        <taxon>Rhizobiaceae</taxon>
        <taxon>Rhizobium/Agrobacterium group</taxon>
        <taxon>Rhizobium</taxon>
    </lineage>
</organism>
<dbReference type="EMBL" id="SJLU01000006">
    <property type="protein sequence ID" value="TBX93584.1"/>
    <property type="molecule type" value="Genomic_DNA"/>
</dbReference>
<protein>
    <submittedName>
        <fullName evidence="1">Uncharacterized protein</fullName>
    </submittedName>
</protein>
<dbReference type="AlphaFoldDB" id="A0A8G2IY99"/>
<comment type="caution">
    <text evidence="1">The sequence shown here is derived from an EMBL/GenBank/DDBJ whole genome shotgun (WGS) entry which is preliminary data.</text>
</comment>
<proteinExistence type="predicted"/>
<dbReference type="RefSeq" id="WP_130790594.1">
    <property type="nucleotide sequence ID" value="NZ_SJLU01000006.1"/>
</dbReference>
<reference evidence="1 2" key="1">
    <citation type="submission" date="2019-02" db="EMBL/GenBank/DDBJ databases">
        <title>The competitiveness to form nodules shapes the capacities of Rhizobium leguminosarum sv viciae communities to promote symbiosis with specific hosts.</title>
        <authorList>
            <person name="Boivin S."/>
            <person name="Lepetit M."/>
        </authorList>
    </citation>
    <scope>NUCLEOTIDE SEQUENCE [LARGE SCALE GENOMIC DNA]</scope>
    <source>
        <strain evidence="1 2">SPF4F3</strain>
    </source>
</reference>
<dbReference type="Proteomes" id="UP000291866">
    <property type="component" value="Unassembled WGS sequence"/>
</dbReference>
<evidence type="ECO:0000313" key="2">
    <source>
        <dbReference type="Proteomes" id="UP000291866"/>
    </source>
</evidence>
<name>A0A8G2IY99_RHILV</name>
<evidence type="ECO:0000313" key="1">
    <source>
        <dbReference type="EMBL" id="TBX93584.1"/>
    </source>
</evidence>